<sequence>MLEVTLVMFVTFFSIFTLFLTCLHWQDLWPS</sequence>
<evidence type="ECO:0000256" key="1">
    <source>
        <dbReference type="SAM" id="Phobius"/>
    </source>
</evidence>
<reference evidence="2" key="2">
    <citation type="journal article" date="2015" name="Data Brief">
        <title>Shoot transcriptome of the giant reed, Arundo donax.</title>
        <authorList>
            <person name="Barrero R.A."/>
            <person name="Guerrero F.D."/>
            <person name="Moolhuijzen P."/>
            <person name="Goolsby J.A."/>
            <person name="Tidwell J."/>
            <person name="Bellgard S.E."/>
            <person name="Bellgard M.I."/>
        </authorList>
    </citation>
    <scope>NUCLEOTIDE SEQUENCE</scope>
    <source>
        <tissue evidence="2">Shoot tissue taken approximately 20 cm above the soil surface</tissue>
    </source>
</reference>
<name>A0A0A9A233_ARUDO</name>
<reference evidence="2" key="1">
    <citation type="submission" date="2014-09" db="EMBL/GenBank/DDBJ databases">
        <authorList>
            <person name="Magalhaes I.L.F."/>
            <person name="Oliveira U."/>
            <person name="Santos F.R."/>
            <person name="Vidigal T.H.D.A."/>
            <person name="Brescovit A.D."/>
            <person name="Santos A.J."/>
        </authorList>
    </citation>
    <scope>NUCLEOTIDE SEQUENCE</scope>
    <source>
        <tissue evidence="2">Shoot tissue taken approximately 20 cm above the soil surface</tissue>
    </source>
</reference>
<proteinExistence type="predicted"/>
<dbReference type="AlphaFoldDB" id="A0A0A9A233"/>
<protein>
    <submittedName>
        <fullName evidence="2">Uncharacterized protein</fullName>
    </submittedName>
</protein>
<feature type="transmembrane region" description="Helical" evidence="1">
    <location>
        <begin position="6"/>
        <end position="25"/>
    </location>
</feature>
<keyword evidence="1" id="KW-1133">Transmembrane helix</keyword>
<organism evidence="2">
    <name type="scientific">Arundo donax</name>
    <name type="common">Giant reed</name>
    <name type="synonym">Donax arundinaceus</name>
    <dbReference type="NCBI Taxonomy" id="35708"/>
    <lineage>
        <taxon>Eukaryota</taxon>
        <taxon>Viridiplantae</taxon>
        <taxon>Streptophyta</taxon>
        <taxon>Embryophyta</taxon>
        <taxon>Tracheophyta</taxon>
        <taxon>Spermatophyta</taxon>
        <taxon>Magnoliopsida</taxon>
        <taxon>Liliopsida</taxon>
        <taxon>Poales</taxon>
        <taxon>Poaceae</taxon>
        <taxon>PACMAD clade</taxon>
        <taxon>Arundinoideae</taxon>
        <taxon>Arundineae</taxon>
        <taxon>Arundo</taxon>
    </lineage>
</organism>
<evidence type="ECO:0000313" key="2">
    <source>
        <dbReference type="EMBL" id="JAD45714.1"/>
    </source>
</evidence>
<dbReference type="EMBL" id="GBRH01252181">
    <property type="protein sequence ID" value="JAD45714.1"/>
    <property type="molecule type" value="Transcribed_RNA"/>
</dbReference>
<keyword evidence="1" id="KW-0812">Transmembrane</keyword>
<accession>A0A0A9A233</accession>
<keyword evidence="1" id="KW-0472">Membrane</keyword>